<dbReference type="Pfam" id="PF03466">
    <property type="entry name" value="LysR_substrate"/>
    <property type="match status" value="1"/>
</dbReference>
<comment type="caution">
    <text evidence="6">The sequence shown here is derived from an EMBL/GenBank/DDBJ whole genome shotgun (WGS) entry which is preliminary data.</text>
</comment>
<evidence type="ECO:0000259" key="5">
    <source>
        <dbReference type="PROSITE" id="PS50931"/>
    </source>
</evidence>
<evidence type="ECO:0000256" key="2">
    <source>
        <dbReference type="ARBA" id="ARBA00023015"/>
    </source>
</evidence>
<dbReference type="InterPro" id="IPR036388">
    <property type="entry name" value="WH-like_DNA-bd_sf"/>
</dbReference>
<accession>A0ABS4JYA2</accession>
<keyword evidence="4" id="KW-0804">Transcription</keyword>
<gene>
    <name evidence="6" type="ORF">J2Z79_003397</name>
</gene>
<comment type="similarity">
    <text evidence="1">Belongs to the LysR transcriptional regulatory family.</text>
</comment>
<dbReference type="Gene3D" id="1.10.10.10">
    <property type="entry name" value="Winged helix-like DNA-binding domain superfamily/Winged helix DNA-binding domain"/>
    <property type="match status" value="1"/>
</dbReference>
<evidence type="ECO:0000313" key="6">
    <source>
        <dbReference type="EMBL" id="MBP2019950.1"/>
    </source>
</evidence>
<evidence type="ECO:0000256" key="4">
    <source>
        <dbReference type="ARBA" id="ARBA00023163"/>
    </source>
</evidence>
<dbReference type="Pfam" id="PF00126">
    <property type="entry name" value="HTH_1"/>
    <property type="match status" value="1"/>
</dbReference>
<evidence type="ECO:0000256" key="3">
    <source>
        <dbReference type="ARBA" id="ARBA00023125"/>
    </source>
</evidence>
<name>A0ABS4JYA2_9FIRM</name>
<organism evidence="6 7">
    <name type="scientific">Symbiobacterium terraclitae</name>
    <dbReference type="NCBI Taxonomy" id="557451"/>
    <lineage>
        <taxon>Bacteria</taxon>
        <taxon>Bacillati</taxon>
        <taxon>Bacillota</taxon>
        <taxon>Clostridia</taxon>
        <taxon>Eubacteriales</taxon>
        <taxon>Symbiobacteriaceae</taxon>
        <taxon>Symbiobacterium</taxon>
    </lineage>
</organism>
<dbReference type="PROSITE" id="PS50931">
    <property type="entry name" value="HTH_LYSR"/>
    <property type="match status" value="1"/>
</dbReference>
<keyword evidence="2" id="KW-0805">Transcription regulation</keyword>
<dbReference type="Proteomes" id="UP001519289">
    <property type="component" value="Unassembled WGS sequence"/>
</dbReference>
<dbReference type="SUPFAM" id="SSF46785">
    <property type="entry name" value="Winged helix' DNA-binding domain"/>
    <property type="match status" value="1"/>
</dbReference>
<proteinExistence type="inferred from homology"/>
<dbReference type="PANTHER" id="PTHR30126">
    <property type="entry name" value="HTH-TYPE TRANSCRIPTIONAL REGULATOR"/>
    <property type="match status" value="1"/>
</dbReference>
<evidence type="ECO:0000313" key="7">
    <source>
        <dbReference type="Proteomes" id="UP001519289"/>
    </source>
</evidence>
<dbReference type="CDD" id="cd05466">
    <property type="entry name" value="PBP2_LTTR_substrate"/>
    <property type="match status" value="1"/>
</dbReference>
<evidence type="ECO:0000256" key="1">
    <source>
        <dbReference type="ARBA" id="ARBA00009437"/>
    </source>
</evidence>
<sequence length="277" mass="30291">MMHLAQSSVTARIRALEDELGVSLFDRNGRHLTLTAYGETLLPYAERITAIADEAESVIAGMRDQAQCHLALGLASSAPYLFDDLYRELTKALPHLKLHIRTGHTGRLYQMLQDGVVHAAIIRPVEAAPQVSLVPLYEDETILISDSRRAWPAAVQPADLAGERLVVFDPGSAHAAAVDQWLRAHGLSWEPTIYTDDVEVAKQAVANGAGLCFLSELTVSREIARGQLSRVPIRTGLSRPTVLAYRTGRVPVEVLARVQTAFAHVAARCRHPDNQLA</sequence>
<dbReference type="InterPro" id="IPR036390">
    <property type="entry name" value="WH_DNA-bd_sf"/>
</dbReference>
<dbReference type="SUPFAM" id="SSF53850">
    <property type="entry name" value="Periplasmic binding protein-like II"/>
    <property type="match status" value="1"/>
</dbReference>
<dbReference type="Gene3D" id="3.40.190.10">
    <property type="entry name" value="Periplasmic binding protein-like II"/>
    <property type="match status" value="2"/>
</dbReference>
<protein>
    <submittedName>
        <fullName evidence="6">DNA-binding transcriptional LysR family regulator</fullName>
    </submittedName>
</protein>
<dbReference type="InterPro" id="IPR000847">
    <property type="entry name" value="LysR_HTH_N"/>
</dbReference>
<dbReference type="InterPro" id="IPR005119">
    <property type="entry name" value="LysR_subst-bd"/>
</dbReference>
<feature type="domain" description="HTH lysR-type" evidence="5">
    <location>
        <begin position="1"/>
        <end position="35"/>
    </location>
</feature>
<dbReference type="PANTHER" id="PTHR30126:SF40">
    <property type="entry name" value="HTH-TYPE TRANSCRIPTIONAL REGULATOR GLTR"/>
    <property type="match status" value="1"/>
</dbReference>
<keyword evidence="7" id="KW-1185">Reference proteome</keyword>
<dbReference type="EMBL" id="JAGGLG010000040">
    <property type="protein sequence ID" value="MBP2019950.1"/>
    <property type="molecule type" value="Genomic_DNA"/>
</dbReference>
<keyword evidence="3 6" id="KW-0238">DNA-binding</keyword>
<reference evidence="6 7" key="1">
    <citation type="submission" date="2021-03" db="EMBL/GenBank/DDBJ databases">
        <title>Genomic Encyclopedia of Type Strains, Phase IV (KMG-IV): sequencing the most valuable type-strain genomes for metagenomic binning, comparative biology and taxonomic classification.</title>
        <authorList>
            <person name="Goeker M."/>
        </authorList>
    </citation>
    <scope>NUCLEOTIDE SEQUENCE [LARGE SCALE GENOMIC DNA]</scope>
    <source>
        <strain evidence="6 7">DSM 27138</strain>
    </source>
</reference>
<dbReference type="GO" id="GO:0003677">
    <property type="term" value="F:DNA binding"/>
    <property type="evidence" value="ECO:0007669"/>
    <property type="project" value="UniProtKB-KW"/>
</dbReference>